<keyword evidence="2" id="KW-0624">Polysaccharide degradation</keyword>
<sequence>MGTVEKNRFSLKKGGLFPFGVVADRRGVQFTFAAYEGKKAGICLYHRSSGERQYIPAEKKYQTGNLYSIYIRGLRAEEYDYTLQYDDIEILDPYAKKLSGHESWGSSLKKVGKEGVRGRLDFAAGGMERDVPPEISYENLYLYQLHVRGFTKHTSSGVKGKGTFQGIMEKIPYLKELGVNGLLVLPVYDFDEILENGLEDVTREHLERYGKQNLEEKTEEKKRRLNYWGYTRRAAWLVPKASYASDTAYPEKELKELIRRLHEENILFLMEMYFPEGTSPVLIQEVLRYWILEYHVDGFRINDNVAPMQVLAADPIIGSVKLLANNWAEEAVYGKEAAPKKKVLAEANESFLRHMRRFLKSDEGQIGAVLYHMRHNPEKKASVNYITQFNTFTLQDLVSYDVKHNEENGENGRDGTDFNYSWNCGVEGKTRKKAVLNLRQRQVRNALLLLYLSQGTPMLLAGDEFGNSQEGNNNAYCQDNEISWLNWNQLKKNQELFLFVKELIALRKEHPMLHKAEELTGRDYISCGCPDISYHGTKSWYLDNSNYSRVVGIMLCGDYALLDKVNRDWDFYLAYNFHWEPHDYELPKPNSGGKWEILKDTSEQAVLEKKQLTVPERTVVLLASEPTAKKKKRERK</sequence>
<dbReference type="PANTHER" id="PTHR43002">
    <property type="entry name" value="GLYCOGEN DEBRANCHING ENZYME"/>
    <property type="match status" value="1"/>
</dbReference>
<reference evidence="4 5" key="1">
    <citation type="submission" date="2015-11" db="EMBL/GenBank/DDBJ databases">
        <title>Butyribacter intestini gen. nov., sp. nov., a butyric acid-producing bacterium of the family Lachnospiraceae isolated from the human faeces.</title>
        <authorList>
            <person name="Zou Y."/>
            <person name="Xue W."/>
            <person name="Luo G."/>
            <person name="Lv M."/>
        </authorList>
    </citation>
    <scope>NUCLEOTIDE SEQUENCE [LARGE SCALE GENOMIC DNA]</scope>
    <source>
        <strain evidence="4 5">ACET-33324</strain>
    </source>
</reference>
<dbReference type="OrthoDB" id="9761875at2"/>
<name>A0A0V8QAV9_9FIRM</name>
<comment type="caution">
    <text evidence="4">The sequence shown here is derived from an EMBL/GenBank/DDBJ whole genome shotgun (WGS) entry which is preliminary data.</text>
</comment>
<feature type="domain" description="Glycosyl hydrolase family 13 catalytic" evidence="3">
    <location>
        <begin position="144"/>
        <end position="507"/>
    </location>
</feature>
<organism evidence="4 5">
    <name type="scientific">Acetivibrio ethanolgignens</name>
    <dbReference type="NCBI Taxonomy" id="290052"/>
    <lineage>
        <taxon>Bacteria</taxon>
        <taxon>Bacillati</taxon>
        <taxon>Bacillota</taxon>
        <taxon>Clostridia</taxon>
        <taxon>Eubacteriales</taxon>
        <taxon>Oscillospiraceae</taxon>
        <taxon>Acetivibrio</taxon>
    </lineage>
</organism>
<dbReference type="EMBL" id="LNAM01000208">
    <property type="protein sequence ID" value="KSV57612.1"/>
    <property type="molecule type" value="Genomic_DNA"/>
</dbReference>
<evidence type="ECO:0000313" key="4">
    <source>
        <dbReference type="EMBL" id="KSV57612.1"/>
    </source>
</evidence>
<dbReference type="Gene3D" id="2.60.40.10">
    <property type="entry name" value="Immunoglobulins"/>
    <property type="match status" value="1"/>
</dbReference>
<dbReference type="Gene3D" id="3.20.20.80">
    <property type="entry name" value="Glycosidases"/>
    <property type="match status" value="2"/>
</dbReference>
<evidence type="ECO:0000259" key="3">
    <source>
        <dbReference type="SMART" id="SM00642"/>
    </source>
</evidence>
<dbReference type="SMART" id="SM00642">
    <property type="entry name" value="Aamy"/>
    <property type="match status" value="1"/>
</dbReference>
<dbReference type="GO" id="GO:0030245">
    <property type="term" value="P:cellulose catabolic process"/>
    <property type="evidence" value="ECO:0007669"/>
    <property type="project" value="UniProtKB-KW"/>
</dbReference>
<dbReference type="SUPFAM" id="SSF51445">
    <property type="entry name" value="(Trans)glycosidases"/>
    <property type="match status" value="1"/>
</dbReference>
<comment type="similarity">
    <text evidence="1">Belongs to the glycosyl hydrolase 13 family.</text>
</comment>
<evidence type="ECO:0000256" key="1">
    <source>
        <dbReference type="ARBA" id="ARBA00008061"/>
    </source>
</evidence>
<accession>A0A0V8QAV9</accession>
<protein>
    <recommendedName>
        <fullName evidence="3">Glycosyl hydrolase family 13 catalytic domain-containing protein</fullName>
    </recommendedName>
</protein>
<dbReference type="RefSeq" id="WP_058354108.1">
    <property type="nucleotide sequence ID" value="NZ_CABMMD010000208.1"/>
</dbReference>
<dbReference type="SUPFAM" id="SSF81296">
    <property type="entry name" value="E set domains"/>
    <property type="match status" value="1"/>
</dbReference>
<keyword evidence="5" id="KW-1185">Reference proteome</keyword>
<dbReference type="Proteomes" id="UP000054874">
    <property type="component" value="Unassembled WGS sequence"/>
</dbReference>
<evidence type="ECO:0000256" key="2">
    <source>
        <dbReference type="ARBA" id="ARBA00023001"/>
    </source>
</evidence>
<keyword evidence="2" id="KW-0119">Carbohydrate metabolism</keyword>
<dbReference type="InterPro" id="IPR006047">
    <property type="entry name" value="GH13_cat_dom"/>
</dbReference>
<keyword evidence="2" id="KW-0136">Cellulose degradation</keyword>
<dbReference type="InterPro" id="IPR017853">
    <property type="entry name" value="GH"/>
</dbReference>
<dbReference type="InterPro" id="IPR013780">
    <property type="entry name" value="Glyco_hydro_b"/>
</dbReference>
<dbReference type="Gene3D" id="2.60.40.1180">
    <property type="entry name" value="Golgi alpha-mannosidase II"/>
    <property type="match status" value="1"/>
</dbReference>
<gene>
    <name evidence="4" type="ORF">ASU35_04150</name>
</gene>
<dbReference type="InterPro" id="IPR014756">
    <property type="entry name" value="Ig_E-set"/>
</dbReference>
<dbReference type="STRING" id="290052.ASU35_04150"/>
<proteinExistence type="inferred from homology"/>
<dbReference type="AlphaFoldDB" id="A0A0V8QAV9"/>
<dbReference type="InterPro" id="IPR013783">
    <property type="entry name" value="Ig-like_fold"/>
</dbReference>
<dbReference type="SUPFAM" id="SSF51011">
    <property type="entry name" value="Glycosyl hydrolase domain"/>
    <property type="match status" value="1"/>
</dbReference>
<evidence type="ECO:0000313" key="5">
    <source>
        <dbReference type="Proteomes" id="UP000054874"/>
    </source>
</evidence>